<reference evidence="2" key="2">
    <citation type="journal article" date="2022" name="Microb. Genom.">
        <title>A chromosome-scale genome assembly of the tomato pathogen Cladosporium fulvum reveals a compartmentalized genome architecture and the presence of a dispensable chromosome.</title>
        <authorList>
            <person name="Zaccaron A.Z."/>
            <person name="Chen L.H."/>
            <person name="Samaras A."/>
            <person name="Stergiopoulos I."/>
        </authorList>
    </citation>
    <scope>NUCLEOTIDE SEQUENCE</scope>
    <source>
        <strain evidence="2">Race5_Kim</strain>
    </source>
</reference>
<gene>
    <name evidence="2" type="ORF">CLAFUR5_12796</name>
</gene>
<feature type="signal peptide" evidence="1">
    <location>
        <begin position="1"/>
        <end position="19"/>
    </location>
</feature>
<dbReference type="OrthoDB" id="4704201at2759"/>
<reference evidence="2" key="1">
    <citation type="submission" date="2021-12" db="EMBL/GenBank/DDBJ databases">
        <authorList>
            <person name="Zaccaron A."/>
            <person name="Stergiopoulos I."/>
        </authorList>
    </citation>
    <scope>NUCLEOTIDE SEQUENCE</scope>
    <source>
        <strain evidence="2">Race5_Kim</strain>
    </source>
</reference>
<dbReference type="GeneID" id="71992674"/>
<keyword evidence="3" id="KW-1185">Reference proteome</keyword>
<keyword evidence="1" id="KW-0732">Signal</keyword>
<dbReference type="AlphaFoldDB" id="A0A9Q8UUY0"/>
<name>A0A9Q8UUY0_PASFU</name>
<dbReference type="RefSeq" id="XP_047767701.1">
    <property type="nucleotide sequence ID" value="XM_047911944.1"/>
</dbReference>
<protein>
    <submittedName>
        <fullName evidence="2">Uncharacterized protein</fullName>
    </submittedName>
</protein>
<dbReference type="KEGG" id="ffu:CLAFUR5_12796"/>
<accession>A0A9Q8UUY0</accession>
<evidence type="ECO:0000313" key="2">
    <source>
        <dbReference type="EMBL" id="UJO23335.1"/>
    </source>
</evidence>
<evidence type="ECO:0000256" key="1">
    <source>
        <dbReference type="SAM" id="SignalP"/>
    </source>
</evidence>
<dbReference type="EMBL" id="CP090173">
    <property type="protein sequence ID" value="UJO23335.1"/>
    <property type="molecule type" value="Genomic_DNA"/>
</dbReference>
<sequence length="257" mass="27312">MKSIIAISALTSLTTLTTAFPTSDDRNWELYTNDLGYAASRFKPGQEPGTEAYAARFGSNNVSDASIFARQDNRRTEPLVGQNAIPYGCITDIPNTVLSKLYDICGDLGCDGGATVSVDVKYPDNGNEGDATVTLAPKGRWPSGMRDAMIQAVQAEAIPEAVETEEVTSYFQQNSPFNPSRTYKCNVSKSTNFFSIIVRNNDDESQVANLDVSVSFTKNRDSIICGTAAAASGAVVGAINGIAGGLFGFVQALVCNS</sequence>
<dbReference type="Proteomes" id="UP000756132">
    <property type="component" value="Chromosome 11"/>
</dbReference>
<organism evidence="2 3">
    <name type="scientific">Passalora fulva</name>
    <name type="common">Tomato leaf mold</name>
    <name type="synonym">Cladosporium fulvum</name>
    <dbReference type="NCBI Taxonomy" id="5499"/>
    <lineage>
        <taxon>Eukaryota</taxon>
        <taxon>Fungi</taxon>
        <taxon>Dikarya</taxon>
        <taxon>Ascomycota</taxon>
        <taxon>Pezizomycotina</taxon>
        <taxon>Dothideomycetes</taxon>
        <taxon>Dothideomycetidae</taxon>
        <taxon>Mycosphaerellales</taxon>
        <taxon>Mycosphaerellaceae</taxon>
        <taxon>Fulvia</taxon>
    </lineage>
</organism>
<feature type="chain" id="PRO_5040245023" evidence="1">
    <location>
        <begin position="20"/>
        <end position="257"/>
    </location>
</feature>
<proteinExistence type="predicted"/>
<evidence type="ECO:0000313" key="3">
    <source>
        <dbReference type="Proteomes" id="UP000756132"/>
    </source>
</evidence>